<organism evidence="1 2">
    <name type="scientific">Pandoraea horticolens</name>
    <dbReference type="NCBI Taxonomy" id="2508298"/>
    <lineage>
        <taxon>Bacteria</taxon>
        <taxon>Pseudomonadati</taxon>
        <taxon>Pseudomonadota</taxon>
        <taxon>Betaproteobacteria</taxon>
        <taxon>Burkholderiales</taxon>
        <taxon>Burkholderiaceae</taxon>
        <taxon>Pandoraea</taxon>
    </lineage>
</organism>
<reference evidence="1 2" key="1">
    <citation type="submission" date="2019-08" db="EMBL/GenBank/DDBJ databases">
        <authorList>
            <person name="Peeters C."/>
        </authorList>
    </citation>
    <scope>NUCLEOTIDE SEQUENCE [LARGE SCALE GENOMIC DNA]</scope>
    <source>
        <strain evidence="1 2">LMG 31112</strain>
    </source>
</reference>
<dbReference type="Proteomes" id="UP000343317">
    <property type="component" value="Unassembled WGS sequence"/>
</dbReference>
<gene>
    <name evidence="1" type="ORF">PHO31112_00772</name>
</gene>
<proteinExistence type="predicted"/>
<accession>A0A5E4SG81</accession>
<dbReference type="AlphaFoldDB" id="A0A5E4SG81"/>
<evidence type="ECO:0000313" key="1">
    <source>
        <dbReference type="EMBL" id="VVD74667.1"/>
    </source>
</evidence>
<dbReference type="RefSeq" id="WP_150619315.1">
    <property type="nucleotide sequence ID" value="NZ_CABPSM010000002.1"/>
</dbReference>
<name>A0A5E4SG81_9BURK</name>
<sequence>MTYVEALKRAREAAQRAAGIAGTQDAKAFQKALEDQVLGDPELEAAFVIAGYAVAQSETNTRH</sequence>
<evidence type="ECO:0000313" key="2">
    <source>
        <dbReference type="Proteomes" id="UP000343317"/>
    </source>
</evidence>
<dbReference type="EMBL" id="CABPSM010000002">
    <property type="protein sequence ID" value="VVD74667.1"/>
    <property type="molecule type" value="Genomic_DNA"/>
</dbReference>
<keyword evidence="2" id="KW-1185">Reference proteome</keyword>
<protein>
    <submittedName>
        <fullName evidence="1">Uncharacterized protein</fullName>
    </submittedName>
</protein>